<proteinExistence type="predicted"/>
<evidence type="ECO:0000259" key="3">
    <source>
        <dbReference type="Pfam" id="PF01145"/>
    </source>
</evidence>
<name>A0A975L6M2_9ACTN</name>
<feature type="chain" id="PRO_5038537215" evidence="2">
    <location>
        <begin position="28"/>
        <end position="299"/>
    </location>
</feature>
<feature type="signal peptide" evidence="2">
    <location>
        <begin position="1"/>
        <end position="27"/>
    </location>
</feature>
<keyword evidence="2" id="KW-0732">Signal</keyword>
<sequence length="299" mass="32125">MSTLRRTTTGLAAATLALGLTACSVSVDPDEIAVEYDAGAFSSTTFDRCIDPGTRAYYGPGDQVYVYPGGQRTFAFNDQEDSGAEMGAETVVTSDGMEMTVSGVATFQLNPDCDVLREFHEAVGRKYDAHTDAGWRDLIIAYMGESLRRALDDASAEFEWRDLYTDDETKREWEVRVGELLSGYVTSMSGGNFFVAATYNAGDGDPEEEADTGSPTLTLQRPVPPKDVRDAMTEAHRIAQEIDNTETAAELAEKEADAIEPLVDLLGGDAYVVWEAIKAGEVDVVVASPGSPVGVGGRD</sequence>
<dbReference type="PROSITE" id="PS51257">
    <property type="entry name" value="PROKAR_LIPOPROTEIN"/>
    <property type="match status" value="1"/>
</dbReference>
<dbReference type="Proteomes" id="UP000682416">
    <property type="component" value="Chromosome"/>
</dbReference>
<organism evidence="4 5">
    <name type="scientific">Nocardiopsis eucommiae</name>
    <dbReference type="NCBI Taxonomy" id="2831970"/>
    <lineage>
        <taxon>Bacteria</taxon>
        <taxon>Bacillati</taxon>
        <taxon>Actinomycetota</taxon>
        <taxon>Actinomycetes</taxon>
        <taxon>Streptosporangiales</taxon>
        <taxon>Nocardiopsidaceae</taxon>
        <taxon>Nocardiopsis</taxon>
    </lineage>
</organism>
<dbReference type="EMBL" id="CP074402">
    <property type="protein sequence ID" value="QVJ00374.1"/>
    <property type="molecule type" value="Genomic_DNA"/>
</dbReference>
<dbReference type="KEGG" id="nec:KGD82_16570"/>
<evidence type="ECO:0000256" key="1">
    <source>
        <dbReference type="SAM" id="MobiDB-lite"/>
    </source>
</evidence>
<dbReference type="Pfam" id="PF01145">
    <property type="entry name" value="Band_7"/>
    <property type="match status" value="1"/>
</dbReference>
<dbReference type="AlphaFoldDB" id="A0A975L6M2"/>
<reference evidence="4" key="1">
    <citation type="submission" date="2021-05" db="EMBL/GenBank/DDBJ databases">
        <authorList>
            <person name="Kaiqin L."/>
            <person name="Jian G."/>
        </authorList>
    </citation>
    <scope>NUCLEOTIDE SEQUENCE</scope>
    <source>
        <strain evidence="4">HDS5</strain>
    </source>
</reference>
<feature type="region of interest" description="Disordered" evidence="1">
    <location>
        <begin position="202"/>
        <end position="224"/>
    </location>
</feature>
<dbReference type="InterPro" id="IPR001107">
    <property type="entry name" value="Band_7"/>
</dbReference>
<gene>
    <name evidence="4" type="ORF">KGD82_16570</name>
</gene>
<evidence type="ECO:0000256" key="2">
    <source>
        <dbReference type="SAM" id="SignalP"/>
    </source>
</evidence>
<evidence type="ECO:0000313" key="4">
    <source>
        <dbReference type="EMBL" id="QVJ00374.1"/>
    </source>
</evidence>
<evidence type="ECO:0000313" key="5">
    <source>
        <dbReference type="Proteomes" id="UP000682416"/>
    </source>
</evidence>
<accession>A0A975L6M2</accession>
<feature type="domain" description="Band 7" evidence="3">
    <location>
        <begin position="26"/>
        <end position="172"/>
    </location>
</feature>
<keyword evidence="5" id="KW-1185">Reference proteome</keyword>
<protein>
    <submittedName>
        <fullName evidence="4">SPFH domain-containing protein</fullName>
    </submittedName>
</protein>